<dbReference type="Pfam" id="PF00903">
    <property type="entry name" value="Glyoxalase"/>
    <property type="match status" value="1"/>
</dbReference>
<accession>A0A0S2M333</accession>
<dbReference type="AlphaFoldDB" id="A0A0S2M333"/>
<dbReference type="RefSeq" id="WP_062292156.1">
    <property type="nucleotide sequence ID" value="NZ_CP013200.1"/>
</dbReference>
<reference evidence="3" key="1">
    <citation type="submission" date="2015-11" db="EMBL/GenBank/DDBJ databases">
        <authorList>
            <person name="Kumar R."/>
            <person name="Singh D."/>
            <person name="Swarnkar M.K."/>
            <person name="Singh A.K."/>
            <person name="Kumar S."/>
        </authorList>
    </citation>
    <scope>NUCLEOTIDE SEQUENCE [LARGE SCALE GENOMIC DNA]</scope>
    <source>
        <strain evidence="3">ERGS4:06</strain>
    </source>
</reference>
<dbReference type="PROSITE" id="PS51819">
    <property type="entry name" value="VOC"/>
    <property type="match status" value="1"/>
</dbReference>
<sequence length="128" mass="13653">MEMRLELVPLPTTDVDRSKAFYLDQVGFILDHDVEPGNGMRVVQMTPPGSACSVVVGVGISDPTAAPVHGLHLVVDDLETVQGALRGKGVDVSDISDMGGGVRYAYFSDPDGNSWALQQIFGSPRLPE</sequence>
<dbReference type="OrthoDB" id="485032at2"/>
<proteinExistence type="predicted"/>
<dbReference type="Proteomes" id="UP000059574">
    <property type="component" value="Chromosome"/>
</dbReference>
<dbReference type="Gene3D" id="3.10.180.10">
    <property type="entry name" value="2,3-Dihydroxybiphenyl 1,2-Dioxygenase, domain 1"/>
    <property type="match status" value="1"/>
</dbReference>
<dbReference type="InterPro" id="IPR004360">
    <property type="entry name" value="Glyas_Fos-R_dOase_dom"/>
</dbReference>
<dbReference type="PANTHER" id="PTHR36437">
    <property type="entry name" value="GLYOXALASE/BLEOMYCIN RESISTANCE PROTEIN/DIOXYGENASE"/>
    <property type="match status" value="1"/>
</dbReference>
<reference evidence="2 3" key="2">
    <citation type="journal article" date="2016" name="J. Biotechnol.">
        <title>Complete genome sequence of Arthrobacter alpinus ERGS4:06, a yellow pigmented bacterium tolerant to cold and radiations isolated from Sikkim Himalaya.</title>
        <authorList>
            <person name="Kumar R."/>
            <person name="Singh D."/>
            <person name="Swarnkar M.K."/>
            <person name="Singh A.K."/>
            <person name="Kumar S."/>
        </authorList>
    </citation>
    <scope>NUCLEOTIDE SEQUENCE [LARGE SCALE GENOMIC DNA]</scope>
    <source>
        <strain evidence="2 3">ERGS4:06</strain>
    </source>
</reference>
<protein>
    <submittedName>
        <fullName evidence="2">Glyoxalase</fullName>
    </submittedName>
</protein>
<dbReference type="InterPro" id="IPR029068">
    <property type="entry name" value="Glyas_Bleomycin-R_OHBP_Dase"/>
</dbReference>
<evidence type="ECO:0000313" key="3">
    <source>
        <dbReference type="Proteomes" id="UP000059574"/>
    </source>
</evidence>
<dbReference type="SUPFAM" id="SSF54593">
    <property type="entry name" value="Glyoxalase/Bleomycin resistance protein/Dihydroxybiphenyl dioxygenase"/>
    <property type="match status" value="1"/>
</dbReference>
<evidence type="ECO:0000313" key="2">
    <source>
        <dbReference type="EMBL" id="ALO68062.1"/>
    </source>
</evidence>
<evidence type="ECO:0000259" key="1">
    <source>
        <dbReference type="PROSITE" id="PS51819"/>
    </source>
</evidence>
<dbReference type="PANTHER" id="PTHR36437:SF2">
    <property type="entry name" value="GLYOXALASE_BLEOMYCIN RESISTANCE PROTEIN_DIOXYGENASE"/>
    <property type="match status" value="1"/>
</dbReference>
<gene>
    <name evidence="2" type="ORF">AS189_18175</name>
</gene>
<name>A0A0S2M333_9MICC</name>
<dbReference type="EMBL" id="CP013200">
    <property type="protein sequence ID" value="ALO68062.1"/>
    <property type="molecule type" value="Genomic_DNA"/>
</dbReference>
<feature type="domain" description="VOC" evidence="1">
    <location>
        <begin position="4"/>
        <end position="120"/>
    </location>
</feature>
<organism evidence="2 3">
    <name type="scientific">Arthrobacter alpinus</name>
    <dbReference type="NCBI Taxonomy" id="656366"/>
    <lineage>
        <taxon>Bacteria</taxon>
        <taxon>Bacillati</taxon>
        <taxon>Actinomycetota</taxon>
        <taxon>Actinomycetes</taxon>
        <taxon>Micrococcales</taxon>
        <taxon>Micrococcaceae</taxon>
        <taxon>Arthrobacter</taxon>
    </lineage>
</organism>
<dbReference type="InterPro" id="IPR037523">
    <property type="entry name" value="VOC_core"/>
</dbReference>